<reference evidence="2" key="1">
    <citation type="submission" date="2013-09" db="EMBL/GenBank/DDBJ databases">
        <title>Corchorus olitorius genome sequencing.</title>
        <authorList>
            <person name="Alam M."/>
            <person name="Haque M.S."/>
            <person name="Islam M.S."/>
            <person name="Emdad E.M."/>
            <person name="Islam M.M."/>
            <person name="Ahmed B."/>
            <person name="Halim A."/>
            <person name="Hossen Q.M.M."/>
            <person name="Hossain M.Z."/>
            <person name="Ahmed R."/>
            <person name="Khan M.M."/>
            <person name="Islam R."/>
            <person name="Rashid M.M."/>
            <person name="Khan S.A."/>
            <person name="Rahman M.S."/>
            <person name="Alam M."/>
            <person name="Yahiya A.S."/>
            <person name="Khan M.S."/>
            <person name="Azam M.S."/>
            <person name="Haque T."/>
            <person name="Lashkar M.Z.H."/>
            <person name="Akhand A.I."/>
            <person name="Morshed G."/>
            <person name="Roy S."/>
            <person name="Uddin K.S."/>
            <person name="Rabeya T."/>
            <person name="Hossain A.S."/>
            <person name="Chowdhury A."/>
            <person name="Snigdha A.R."/>
            <person name="Mortoza M.S."/>
            <person name="Matin S.A."/>
            <person name="Hoque S.M.E."/>
            <person name="Islam M.K."/>
            <person name="Roy D.K."/>
            <person name="Haider R."/>
            <person name="Moosa M.M."/>
            <person name="Elias S.M."/>
            <person name="Hasan A.M."/>
            <person name="Jahan S."/>
            <person name="Shafiuddin M."/>
            <person name="Mahmood N."/>
            <person name="Shommy N.S."/>
        </authorList>
    </citation>
    <scope>NUCLEOTIDE SEQUENCE [LARGE SCALE GENOMIC DNA]</scope>
    <source>
        <strain evidence="2">cv. O-4</strain>
    </source>
</reference>
<name>A0A1R3KVW2_9ROSI</name>
<evidence type="ECO:0000313" key="1">
    <source>
        <dbReference type="EMBL" id="OMP11212.1"/>
    </source>
</evidence>
<accession>A0A1R3KVW2</accession>
<dbReference type="AlphaFoldDB" id="A0A1R3KVW2"/>
<dbReference type="PANTHER" id="PTHR48475">
    <property type="entry name" value="RIBONUCLEASE H"/>
    <property type="match status" value="1"/>
</dbReference>
<protein>
    <submittedName>
        <fullName evidence="1">Uncharacterized protein</fullName>
    </submittedName>
</protein>
<organism evidence="1 2">
    <name type="scientific">Corchorus olitorius</name>
    <dbReference type="NCBI Taxonomy" id="93759"/>
    <lineage>
        <taxon>Eukaryota</taxon>
        <taxon>Viridiplantae</taxon>
        <taxon>Streptophyta</taxon>
        <taxon>Embryophyta</taxon>
        <taxon>Tracheophyta</taxon>
        <taxon>Spermatophyta</taxon>
        <taxon>Magnoliopsida</taxon>
        <taxon>eudicotyledons</taxon>
        <taxon>Gunneridae</taxon>
        <taxon>Pentapetalae</taxon>
        <taxon>rosids</taxon>
        <taxon>malvids</taxon>
        <taxon>Malvales</taxon>
        <taxon>Malvaceae</taxon>
        <taxon>Grewioideae</taxon>
        <taxon>Apeibeae</taxon>
        <taxon>Corchorus</taxon>
    </lineage>
</organism>
<dbReference type="EMBL" id="AWUE01010866">
    <property type="protein sequence ID" value="OMP11212.1"/>
    <property type="molecule type" value="Genomic_DNA"/>
</dbReference>
<dbReference type="PANTHER" id="PTHR48475:SF1">
    <property type="entry name" value="RNASE H TYPE-1 DOMAIN-CONTAINING PROTEIN"/>
    <property type="match status" value="1"/>
</dbReference>
<keyword evidence="2" id="KW-1185">Reference proteome</keyword>
<sequence length="50" mass="5788">MFKIGGGMDIQPIKMRLKGSPAHVMSVEEEPDGNSWYHDILQYVKHQKYP</sequence>
<gene>
    <name evidence="1" type="ORF">COLO4_03959</name>
</gene>
<proteinExistence type="predicted"/>
<evidence type="ECO:0000313" key="2">
    <source>
        <dbReference type="Proteomes" id="UP000187203"/>
    </source>
</evidence>
<comment type="caution">
    <text evidence="1">The sequence shown here is derived from an EMBL/GenBank/DDBJ whole genome shotgun (WGS) entry which is preliminary data.</text>
</comment>
<dbReference type="Proteomes" id="UP000187203">
    <property type="component" value="Unassembled WGS sequence"/>
</dbReference>
<dbReference type="OrthoDB" id="1300544at2759"/>